<gene>
    <name evidence="2" type="ORF">GCM10010989_05910</name>
</gene>
<feature type="region of interest" description="Disordered" evidence="1">
    <location>
        <begin position="49"/>
        <end position="96"/>
    </location>
</feature>
<dbReference type="Proteomes" id="UP000598997">
    <property type="component" value="Unassembled WGS sequence"/>
</dbReference>
<organism evidence="2 3">
    <name type="scientific">Croceicoccus pelagius</name>
    <dbReference type="NCBI Taxonomy" id="1703341"/>
    <lineage>
        <taxon>Bacteria</taxon>
        <taxon>Pseudomonadati</taxon>
        <taxon>Pseudomonadota</taxon>
        <taxon>Alphaproteobacteria</taxon>
        <taxon>Sphingomonadales</taxon>
        <taxon>Erythrobacteraceae</taxon>
        <taxon>Croceicoccus</taxon>
    </lineage>
</organism>
<feature type="compositionally biased region" description="Basic and acidic residues" evidence="1">
    <location>
        <begin position="8"/>
        <end position="22"/>
    </location>
</feature>
<name>A0A917DGW5_9SPHN</name>
<keyword evidence="3" id="KW-1185">Reference proteome</keyword>
<evidence type="ECO:0000256" key="1">
    <source>
        <dbReference type="SAM" id="MobiDB-lite"/>
    </source>
</evidence>
<reference evidence="2 3" key="1">
    <citation type="journal article" date="2014" name="Int. J. Syst. Evol. Microbiol.">
        <title>Complete genome sequence of Corynebacterium casei LMG S-19264T (=DSM 44701T), isolated from a smear-ripened cheese.</title>
        <authorList>
            <consortium name="US DOE Joint Genome Institute (JGI-PGF)"/>
            <person name="Walter F."/>
            <person name="Albersmeier A."/>
            <person name="Kalinowski J."/>
            <person name="Ruckert C."/>
        </authorList>
    </citation>
    <scope>NUCLEOTIDE SEQUENCE [LARGE SCALE GENOMIC DNA]</scope>
    <source>
        <strain evidence="2 3">CGMCC 1.15358</strain>
    </source>
</reference>
<dbReference type="AlphaFoldDB" id="A0A917DGW5"/>
<protein>
    <submittedName>
        <fullName evidence="2">Uncharacterized protein</fullName>
    </submittedName>
</protein>
<accession>A0A917DGW5</accession>
<feature type="region of interest" description="Disordered" evidence="1">
    <location>
        <begin position="1"/>
        <end position="22"/>
    </location>
</feature>
<comment type="caution">
    <text evidence="2">The sequence shown here is derived from an EMBL/GenBank/DDBJ whole genome shotgun (WGS) entry which is preliminary data.</text>
</comment>
<proteinExistence type="predicted"/>
<evidence type="ECO:0000313" key="3">
    <source>
        <dbReference type="Proteomes" id="UP000598997"/>
    </source>
</evidence>
<feature type="compositionally biased region" description="Low complexity" evidence="1">
    <location>
        <begin position="60"/>
        <end position="75"/>
    </location>
</feature>
<dbReference type="RefSeq" id="WP_172807506.1">
    <property type="nucleotide sequence ID" value="NZ_BMIO01000002.1"/>
</dbReference>
<evidence type="ECO:0000313" key="2">
    <source>
        <dbReference type="EMBL" id="GGD34598.1"/>
    </source>
</evidence>
<sequence length="111" mass="12211">MEQSLGEIARKWSKNSEKGKGLRLDAEALDQLNEIGVGELIQAEAAKQQRLECGKRRNPSTSGESTGSSMTENEMAVSDRRSFKLSGTTEKPDEIAAVRRARNALKMQNDS</sequence>
<dbReference type="EMBL" id="BMIO01000002">
    <property type="protein sequence ID" value="GGD34598.1"/>
    <property type="molecule type" value="Genomic_DNA"/>
</dbReference>